<dbReference type="AlphaFoldDB" id="A0A3Q9KAP4"/>
<name>A0A3Q9KAP4_9ACTN</name>
<accession>A0A3Q9KAP4</accession>
<sequence length="72" mass="6914">MRPGPPGPPGCPCGPRCGGGRPGVVPGGGCGPRPGDAGASSPGLPFAGAIMTGTRCRPAPTRAFRTATDEGE</sequence>
<evidence type="ECO:0000313" key="3">
    <source>
        <dbReference type="Proteomes" id="UP000275579"/>
    </source>
</evidence>
<organism evidence="2 3">
    <name type="scientific">Streptomyces lydicus</name>
    <dbReference type="NCBI Taxonomy" id="47763"/>
    <lineage>
        <taxon>Bacteria</taxon>
        <taxon>Bacillati</taxon>
        <taxon>Actinomycetota</taxon>
        <taxon>Actinomycetes</taxon>
        <taxon>Kitasatosporales</taxon>
        <taxon>Streptomycetaceae</taxon>
        <taxon>Streptomyces</taxon>
    </lineage>
</organism>
<reference evidence="2 3" key="1">
    <citation type="submission" date="2018-04" db="EMBL/GenBank/DDBJ databases">
        <title>Complete genome sequences of Streptomyces lydicus strain WYEC and characterization of antagonistic properties of biological control agents.</title>
        <authorList>
            <person name="Mariita R.M."/>
            <person name="Sello J.K."/>
        </authorList>
    </citation>
    <scope>NUCLEOTIDE SEQUENCE [LARGE SCALE GENOMIC DNA]</scope>
    <source>
        <strain evidence="2 3">WYEC 108</strain>
    </source>
</reference>
<feature type="compositionally biased region" description="Gly residues" evidence="1">
    <location>
        <begin position="16"/>
        <end position="32"/>
    </location>
</feature>
<feature type="region of interest" description="Disordered" evidence="1">
    <location>
        <begin position="1"/>
        <end position="72"/>
    </location>
</feature>
<protein>
    <submittedName>
        <fullName evidence="2">Uncharacterized protein</fullName>
    </submittedName>
</protein>
<gene>
    <name evidence="2" type="ORF">DDE74_17190</name>
</gene>
<dbReference type="Proteomes" id="UP000275579">
    <property type="component" value="Chromosome"/>
</dbReference>
<evidence type="ECO:0000313" key="2">
    <source>
        <dbReference type="EMBL" id="AZS72467.1"/>
    </source>
</evidence>
<proteinExistence type="predicted"/>
<feature type="compositionally biased region" description="Pro residues" evidence="1">
    <location>
        <begin position="1"/>
        <end position="12"/>
    </location>
</feature>
<evidence type="ECO:0000256" key="1">
    <source>
        <dbReference type="SAM" id="MobiDB-lite"/>
    </source>
</evidence>
<dbReference type="EMBL" id="CP029042">
    <property type="protein sequence ID" value="AZS72467.1"/>
    <property type="molecule type" value="Genomic_DNA"/>
</dbReference>